<dbReference type="HOGENOM" id="CLU_069338_0_0_9"/>
<gene>
    <name evidence="1" type="ordered locus">Clole_2151</name>
</gene>
<dbReference type="GO" id="GO:0009295">
    <property type="term" value="C:nucleoid"/>
    <property type="evidence" value="ECO:0007669"/>
    <property type="project" value="InterPro"/>
</dbReference>
<name>F2JR07_CELLD</name>
<keyword evidence="2" id="KW-1185">Reference proteome</keyword>
<sequence>MSITFKHTIIHVLDLTMNMPLFSTDLLLLNDETESFITRHLMKIFESSSSSDAIFKEEASLPKVLEMPLDTEAFTRLSHEMAEVFYRYMMEYGTIPSGDLILTSFMMDGGNYLGIFKLNYKEEFTHFVEHNEAGVVARIIKHKGIFPSASKQVDEGVIINTDNLKVILLDGTKSKYLSLLFDLEPALSVKDTIKAIEKVATKVIEEHYDNPVSALTELKNNISESIARTQTIPVQEIMEQTFGSDEEVFESCTMQMEEYGIKEAKIEIADPKISNKFASQKLKTDTGIELKFPTHLFKDPDFIEVVNNPNGTLSIVLKNISQITNK</sequence>
<protein>
    <recommendedName>
        <fullName evidence="3">37kDa nucleoid-associated protein</fullName>
    </recommendedName>
</protein>
<evidence type="ECO:0008006" key="3">
    <source>
        <dbReference type="Google" id="ProtNLM"/>
    </source>
</evidence>
<organism evidence="1 2">
    <name type="scientific">Cellulosilyticum lentocellum (strain ATCC 49066 / DSM 5427 / NCIMB 11756 / RHM5)</name>
    <name type="common">Clostridium lentocellum</name>
    <dbReference type="NCBI Taxonomy" id="642492"/>
    <lineage>
        <taxon>Bacteria</taxon>
        <taxon>Bacillati</taxon>
        <taxon>Bacillota</taxon>
        <taxon>Clostridia</taxon>
        <taxon>Lachnospirales</taxon>
        <taxon>Cellulosilyticaceae</taxon>
        <taxon>Cellulosilyticum</taxon>
    </lineage>
</organism>
<evidence type="ECO:0000313" key="2">
    <source>
        <dbReference type="Proteomes" id="UP000008467"/>
    </source>
</evidence>
<dbReference type="RefSeq" id="WP_013657159.1">
    <property type="nucleotide sequence ID" value="NC_015275.1"/>
</dbReference>
<dbReference type="Proteomes" id="UP000008467">
    <property type="component" value="Chromosome"/>
</dbReference>
<accession>F2JR07</accession>
<dbReference type="STRING" id="642492.Clole_2151"/>
<dbReference type="eggNOG" id="COG3081">
    <property type="taxonomic scope" value="Bacteria"/>
</dbReference>
<dbReference type="InterPro" id="IPR007358">
    <property type="entry name" value="Nucleoid_associated_NdpA"/>
</dbReference>
<proteinExistence type="predicted"/>
<dbReference type="EMBL" id="CP002582">
    <property type="protein sequence ID" value="ADZ83865.1"/>
    <property type="molecule type" value="Genomic_DNA"/>
</dbReference>
<dbReference type="KEGG" id="cle:Clole_2151"/>
<dbReference type="AlphaFoldDB" id="F2JR07"/>
<dbReference type="Pfam" id="PF04245">
    <property type="entry name" value="NA37"/>
    <property type="match status" value="1"/>
</dbReference>
<reference evidence="1 2" key="1">
    <citation type="journal article" date="2011" name="J. Bacteriol.">
        <title>Complete genome sequence of the cellulose-degrading bacterium Cellulosilyticum lentocellum.</title>
        <authorList>
            <consortium name="US DOE Joint Genome Institute"/>
            <person name="Miller D.A."/>
            <person name="Suen G."/>
            <person name="Bruce D."/>
            <person name="Copeland A."/>
            <person name="Cheng J.F."/>
            <person name="Detter C."/>
            <person name="Goodwin L.A."/>
            <person name="Han C.S."/>
            <person name="Hauser L.J."/>
            <person name="Land M.L."/>
            <person name="Lapidus A."/>
            <person name="Lucas S."/>
            <person name="Meincke L."/>
            <person name="Pitluck S."/>
            <person name="Tapia R."/>
            <person name="Teshima H."/>
            <person name="Woyke T."/>
            <person name="Fox B.G."/>
            <person name="Angert E.R."/>
            <person name="Currie C.R."/>
        </authorList>
    </citation>
    <scope>NUCLEOTIDE SEQUENCE [LARGE SCALE GENOMIC DNA]</scope>
    <source>
        <strain evidence="2">ATCC 49066 / DSM 5427 / NCIMB 11756 / RHM5</strain>
    </source>
</reference>
<evidence type="ECO:0000313" key="1">
    <source>
        <dbReference type="EMBL" id="ADZ83865.1"/>
    </source>
</evidence>